<evidence type="ECO:0000259" key="4">
    <source>
        <dbReference type="Pfam" id="PF00535"/>
    </source>
</evidence>
<dbReference type="AlphaFoldDB" id="A0A285QGP4"/>
<name>A0A285QGP4_9SPHN</name>
<dbReference type="InterPro" id="IPR029044">
    <property type="entry name" value="Nucleotide-diphossugar_trans"/>
</dbReference>
<sequence>MLLIGPRVGVVIVNWNGWRDTLDAFASLQRAHFSNWTLFVVDNASSDESVARLSDLSPRLRLIRSTANLGFAGGCNAGIAAARAAEMEAVFLLNSDAAVRADTLDALVTAHAGAPDAVLGAVVRYADGGKLQFFGSRTASGTGAPEWFDADADAHELDRSLIPSDFAFGAALFAPVTVFDRVGPFDERFFLTYEETDWCYRARSLGHRCFIVRDAVVDHLGSASLGAATSPLQAYFLQRNRLLFWEKHAGTRRLLRGAKTDLRWLARGFRDDARALVRGRSIAPTRRALFAAWRDYLLRRFGDCPASVRRLRTLPGT</sequence>
<comment type="similarity">
    <text evidence="1">Belongs to the glycosyltransferase 2 family.</text>
</comment>
<evidence type="ECO:0000256" key="2">
    <source>
        <dbReference type="ARBA" id="ARBA00022676"/>
    </source>
</evidence>
<dbReference type="EMBL" id="OBMI01000001">
    <property type="protein sequence ID" value="SOB81120.1"/>
    <property type="molecule type" value="Genomic_DNA"/>
</dbReference>
<dbReference type="GO" id="GO:0016757">
    <property type="term" value="F:glycosyltransferase activity"/>
    <property type="evidence" value="ECO:0007669"/>
    <property type="project" value="UniProtKB-KW"/>
</dbReference>
<evidence type="ECO:0000313" key="5">
    <source>
        <dbReference type="EMBL" id="SOB81120.1"/>
    </source>
</evidence>
<accession>A0A285QGP4</accession>
<keyword evidence="6" id="KW-1185">Reference proteome</keyword>
<dbReference type="PANTHER" id="PTHR43179">
    <property type="entry name" value="RHAMNOSYLTRANSFERASE WBBL"/>
    <property type="match status" value="1"/>
</dbReference>
<organism evidence="5 6">
    <name type="scientific">Sphingomonas guangdongensis</name>
    <dbReference type="NCBI Taxonomy" id="1141890"/>
    <lineage>
        <taxon>Bacteria</taxon>
        <taxon>Pseudomonadati</taxon>
        <taxon>Pseudomonadota</taxon>
        <taxon>Alphaproteobacteria</taxon>
        <taxon>Sphingomonadales</taxon>
        <taxon>Sphingomonadaceae</taxon>
        <taxon>Sphingomonas</taxon>
    </lineage>
</organism>
<reference evidence="5 6" key="1">
    <citation type="submission" date="2017-07" db="EMBL/GenBank/DDBJ databases">
        <authorList>
            <person name="Sun Z.S."/>
            <person name="Albrecht U."/>
            <person name="Echele G."/>
            <person name="Lee C.C."/>
        </authorList>
    </citation>
    <scope>NUCLEOTIDE SEQUENCE [LARGE SCALE GENOMIC DNA]</scope>
    <source>
        <strain evidence="5 6">CGMCC 1.12672</strain>
    </source>
</reference>
<dbReference type="Pfam" id="PF00535">
    <property type="entry name" value="Glycos_transf_2"/>
    <property type="match status" value="1"/>
</dbReference>
<dbReference type="Gene3D" id="3.90.550.10">
    <property type="entry name" value="Spore Coat Polysaccharide Biosynthesis Protein SpsA, Chain A"/>
    <property type="match status" value="1"/>
</dbReference>
<gene>
    <name evidence="5" type="ORF">SAMN06297144_1407</name>
</gene>
<evidence type="ECO:0000313" key="6">
    <source>
        <dbReference type="Proteomes" id="UP000219494"/>
    </source>
</evidence>
<keyword evidence="2" id="KW-0328">Glycosyltransferase</keyword>
<dbReference type="CDD" id="cd04186">
    <property type="entry name" value="GT_2_like_c"/>
    <property type="match status" value="1"/>
</dbReference>
<feature type="domain" description="Glycosyltransferase 2-like" evidence="4">
    <location>
        <begin position="10"/>
        <end position="137"/>
    </location>
</feature>
<dbReference type="InterPro" id="IPR001173">
    <property type="entry name" value="Glyco_trans_2-like"/>
</dbReference>
<dbReference type="SUPFAM" id="SSF53448">
    <property type="entry name" value="Nucleotide-diphospho-sugar transferases"/>
    <property type="match status" value="1"/>
</dbReference>
<dbReference type="OrthoDB" id="9771846at2"/>
<dbReference type="Proteomes" id="UP000219494">
    <property type="component" value="Unassembled WGS sequence"/>
</dbReference>
<dbReference type="PANTHER" id="PTHR43179:SF12">
    <property type="entry name" value="GALACTOFURANOSYLTRANSFERASE GLFT2"/>
    <property type="match status" value="1"/>
</dbReference>
<keyword evidence="3" id="KW-0808">Transferase</keyword>
<proteinExistence type="inferred from homology"/>
<dbReference type="RefSeq" id="WP_097063181.1">
    <property type="nucleotide sequence ID" value="NZ_OBMI01000001.1"/>
</dbReference>
<evidence type="ECO:0000256" key="1">
    <source>
        <dbReference type="ARBA" id="ARBA00006739"/>
    </source>
</evidence>
<evidence type="ECO:0000256" key="3">
    <source>
        <dbReference type="ARBA" id="ARBA00022679"/>
    </source>
</evidence>
<protein>
    <recommendedName>
        <fullName evidence="4">Glycosyltransferase 2-like domain-containing protein</fullName>
    </recommendedName>
</protein>